<keyword evidence="8" id="KW-0256">Endoplasmic reticulum</keyword>
<evidence type="ECO:0000256" key="3">
    <source>
        <dbReference type="ARBA" id="ARBA00016584"/>
    </source>
</evidence>
<keyword evidence="4" id="KW-0813">Transport</keyword>
<dbReference type="AlphaFoldDB" id="A0A0L0RUT8"/>
<accession>A0A0L0RUT8</accession>
<dbReference type="PANTHER" id="PTHR15929:SF0">
    <property type="entry name" value="STORE-OPERATED CALCIUM ENTRY-ASSOCIATED REGULATORY FACTOR"/>
    <property type="match status" value="1"/>
</dbReference>
<dbReference type="GO" id="GO:2001256">
    <property type="term" value="P:regulation of store-operated calcium entry"/>
    <property type="evidence" value="ECO:0007669"/>
    <property type="project" value="InterPro"/>
</dbReference>
<dbReference type="GO" id="GO:0006816">
    <property type="term" value="P:calcium ion transport"/>
    <property type="evidence" value="ECO:0007669"/>
    <property type="project" value="UniProtKB-KW"/>
</dbReference>
<keyword evidence="17" id="KW-1185">Reference proteome</keyword>
<evidence type="ECO:0000256" key="4">
    <source>
        <dbReference type="ARBA" id="ARBA00022448"/>
    </source>
</evidence>
<evidence type="ECO:0000256" key="12">
    <source>
        <dbReference type="ARBA" id="ARBA00023136"/>
    </source>
</evidence>
<keyword evidence="7" id="KW-0732">Signal</keyword>
<keyword evidence="12 15" id="KW-0472">Membrane</keyword>
<evidence type="ECO:0000256" key="10">
    <source>
        <dbReference type="ARBA" id="ARBA00022989"/>
    </source>
</evidence>
<evidence type="ECO:0000256" key="2">
    <source>
        <dbReference type="ARBA" id="ARBA00006833"/>
    </source>
</evidence>
<feature type="region of interest" description="Disordered" evidence="14">
    <location>
        <begin position="148"/>
        <end position="167"/>
    </location>
</feature>
<evidence type="ECO:0000256" key="6">
    <source>
        <dbReference type="ARBA" id="ARBA00022692"/>
    </source>
</evidence>
<comment type="subcellular location">
    <subcellularLocation>
        <location evidence="1">Endoplasmic reticulum membrane</location>
        <topology evidence="1">Single-pass type I membrane protein</topology>
    </subcellularLocation>
</comment>
<evidence type="ECO:0000313" key="16">
    <source>
        <dbReference type="EMBL" id="KNE54018.1"/>
    </source>
</evidence>
<evidence type="ECO:0000256" key="11">
    <source>
        <dbReference type="ARBA" id="ARBA00023065"/>
    </source>
</evidence>
<keyword evidence="5" id="KW-0109">Calcium transport</keyword>
<dbReference type="STRING" id="578462.A0A0L0RUT8"/>
<dbReference type="eggNOG" id="ENOG502QT6Y">
    <property type="taxonomic scope" value="Eukaryota"/>
</dbReference>
<evidence type="ECO:0000256" key="14">
    <source>
        <dbReference type="SAM" id="MobiDB-lite"/>
    </source>
</evidence>
<dbReference type="PANTHER" id="PTHR15929">
    <property type="entry name" value="STORE-OPERATED CALCIUM ENTRY-ASSOCIATED REGULATORY FACTOR"/>
    <property type="match status" value="1"/>
</dbReference>
<dbReference type="InterPro" id="IPR009567">
    <property type="entry name" value="SARAF"/>
</dbReference>
<keyword evidence="6 15" id="KW-0812">Transmembrane</keyword>
<proteinExistence type="inferred from homology"/>
<evidence type="ECO:0000256" key="9">
    <source>
        <dbReference type="ARBA" id="ARBA00022837"/>
    </source>
</evidence>
<feature type="region of interest" description="Disordered" evidence="14">
    <location>
        <begin position="204"/>
        <end position="233"/>
    </location>
</feature>
<feature type="transmembrane region" description="Helical" evidence="15">
    <location>
        <begin position="176"/>
        <end position="199"/>
    </location>
</feature>
<gene>
    <name evidence="16" type="ORF">AMAG_00014</name>
</gene>
<sequence>MTLSDVGAPRTRRARRRAPTRAVVAITFAALALAAATSTPVTNAYRSFAGNDTPRRVLLRDIDTLTFTKGAMTTGRRSRPVPQMECAGGDACWEPNAQPEVMQCKLEDYYRLGSTTVSCEGYDYPDDPYILAGSCGVRYSLHLTSKGRARRDQRRGDTGKVIRNPRNDDESSISGFLMFIGIVAAMFGFAKLVAVCAAAKVNDPDSYQQGPPPPYPGAYEPVPQGPGAGPAGSGGPGFGAGLAAGAAAGAAAGYMAGHAAAAPRPWDRSWERQRERERQWEWDRERERERERERVRERERERERMRRERSPSPPRTYTSEGYGGTERR</sequence>
<feature type="compositionally biased region" description="Basic and acidic residues" evidence="14">
    <location>
        <begin position="154"/>
        <end position="167"/>
    </location>
</feature>
<dbReference type="Proteomes" id="UP000054350">
    <property type="component" value="Unassembled WGS sequence"/>
</dbReference>
<evidence type="ECO:0000256" key="5">
    <source>
        <dbReference type="ARBA" id="ARBA00022568"/>
    </source>
</evidence>
<dbReference type="EMBL" id="GG745328">
    <property type="protein sequence ID" value="KNE54018.1"/>
    <property type="molecule type" value="Genomic_DNA"/>
</dbReference>
<organism evidence="16 17">
    <name type="scientific">Allomyces macrogynus (strain ATCC 38327)</name>
    <name type="common">Allomyces javanicus var. macrogynus</name>
    <dbReference type="NCBI Taxonomy" id="578462"/>
    <lineage>
        <taxon>Eukaryota</taxon>
        <taxon>Fungi</taxon>
        <taxon>Fungi incertae sedis</taxon>
        <taxon>Blastocladiomycota</taxon>
        <taxon>Blastocladiomycetes</taxon>
        <taxon>Blastocladiales</taxon>
        <taxon>Blastocladiaceae</taxon>
        <taxon>Allomyces</taxon>
    </lineage>
</organism>
<evidence type="ECO:0000256" key="8">
    <source>
        <dbReference type="ARBA" id="ARBA00022824"/>
    </source>
</evidence>
<feature type="compositionally biased region" description="Basic and acidic residues" evidence="14">
    <location>
        <begin position="265"/>
        <end position="310"/>
    </location>
</feature>
<name>A0A0L0RUT8_ALLM3</name>
<evidence type="ECO:0000313" key="17">
    <source>
        <dbReference type="Proteomes" id="UP000054350"/>
    </source>
</evidence>
<evidence type="ECO:0000256" key="1">
    <source>
        <dbReference type="ARBA" id="ARBA00004115"/>
    </source>
</evidence>
<comment type="similarity">
    <text evidence="2">Belongs to the SARAF family.</text>
</comment>
<evidence type="ECO:0000256" key="13">
    <source>
        <dbReference type="ARBA" id="ARBA00031116"/>
    </source>
</evidence>
<dbReference type="GO" id="GO:0005789">
    <property type="term" value="C:endoplasmic reticulum membrane"/>
    <property type="evidence" value="ECO:0007669"/>
    <property type="project" value="UniProtKB-SubCell"/>
</dbReference>
<protein>
    <recommendedName>
        <fullName evidence="3">Store-operated calcium entry-associated regulatory factor</fullName>
    </recommendedName>
    <alternativeName>
        <fullName evidence="13">Transmembrane protein 66</fullName>
    </alternativeName>
</protein>
<dbReference type="OrthoDB" id="20303at2759"/>
<dbReference type="Pfam" id="PF06682">
    <property type="entry name" value="SARAF"/>
    <property type="match status" value="2"/>
</dbReference>
<reference evidence="16 17" key="1">
    <citation type="submission" date="2009-11" db="EMBL/GenBank/DDBJ databases">
        <title>Annotation of Allomyces macrogynus ATCC 38327.</title>
        <authorList>
            <consortium name="The Broad Institute Genome Sequencing Platform"/>
            <person name="Russ C."/>
            <person name="Cuomo C."/>
            <person name="Burger G."/>
            <person name="Gray M.W."/>
            <person name="Holland P.W.H."/>
            <person name="King N."/>
            <person name="Lang F.B.F."/>
            <person name="Roger A.J."/>
            <person name="Ruiz-Trillo I."/>
            <person name="Young S.K."/>
            <person name="Zeng Q."/>
            <person name="Gargeya S."/>
            <person name="Fitzgerald M."/>
            <person name="Haas B."/>
            <person name="Abouelleil A."/>
            <person name="Alvarado L."/>
            <person name="Arachchi H.M."/>
            <person name="Berlin A."/>
            <person name="Chapman S.B."/>
            <person name="Gearin G."/>
            <person name="Goldberg J."/>
            <person name="Griggs A."/>
            <person name="Gujja S."/>
            <person name="Hansen M."/>
            <person name="Heiman D."/>
            <person name="Howarth C."/>
            <person name="Larimer J."/>
            <person name="Lui A."/>
            <person name="MacDonald P.J.P."/>
            <person name="McCowen C."/>
            <person name="Montmayeur A."/>
            <person name="Murphy C."/>
            <person name="Neiman D."/>
            <person name="Pearson M."/>
            <person name="Priest M."/>
            <person name="Roberts A."/>
            <person name="Saif S."/>
            <person name="Shea T."/>
            <person name="Sisk P."/>
            <person name="Stolte C."/>
            <person name="Sykes S."/>
            <person name="Wortman J."/>
            <person name="Nusbaum C."/>
            <person name="Birren B."/>
        </authorList>
    </citation>
    <scope>NUCLEOTIDE SEQUENCE [LARGE SCALE GENOMIC DNA]</scope>
    <source>
        <strain evidence="16 17">ATCC 38327</strain>
    </source>
</reference>
<keyword evidence="9" id="KW-0106">Calcium</keyword>
<evidence type="ECO:0000256" key="7">
    <source>
        <dbReference type="ARBA" id="ARBA00022729"/>
    </source>
</evidence>
<keyword evidence="11" id="KW-0406">Ion transport</keyword>
<reference evidence="17" key="2">
    <citation type="submission" date="2009-11" db="EMBL/GenBank/DDBJ databases">
        <title>The Genome Sequence of Allomyces macrogynus strain ATCC 38327.</title>
        <authorList>
            <consortium name="The Broad Institute Genome Sequencing Platform"/>
            <person name="Russ C."/>
            <person name="Cuomo C."/>
            <person name="Shea T."/>
            <person name="Young S.K."/>
            <person name="Zeng Q."/>
            <person name="Koehrsen M."/>
            <person name="Haas B."/>
            <person name="Borodovsky M."/>
            <person name="Guigo R."/>
            <person name="Alvarado L."/>
            <person name="Berlin A."/>
            <person name="Borenstein D."/>
            <person name="Chen Z."/>
            <person name="Engels R."/>
            <person name="Freedman E."/>
            <person name="Gellesch M."/>
            <person name="Goldberg J."/>
            <person name="Griggs A."/>
            <person name="Gujja S."/>
            <person name="Heiman D."/>
            <person name="Hepburn T."/>
            <person name="Howarth C."/>
            <person name="Jen D."/>
            <person name="Larson L."/>
            <person name="Lewis B."/>
            <person name="Mehta T."/>
            <person name="Park D."/>
            <person name="Pearson M."/>
            <person name="Roberts A."/>
            <person name="Saif S."/>
            <person name="Shenoy N."/>
            <person name="Sisk P."/>
            <person name="Stolte C."/>
            <person name="Sykes S."/>
            <person name="Walk T."/>
            <person name="White J."/>
            <person name="Yandava C."/>
            <person name="Burger G."/>
            <person name="Gray M.W."/>
            <person name="Holland P.W.H."/>
            <person name="King N."/>
            <person name="Lang F.B.F."/>
            <person name="Roger A.J."/>
            <person name="Ruiz-Trillo I."/>
            <person name="Lander E."/>
            <person name="Nusbaum C."/>
        </authorList>
    </citation>
    <scope>NUCLEOTIDE SEQUENCE [LARGE SCALE GENOMIC DNA]</scope>
    <source>
        <strain evidence="17">ATCC 38327</strain>
    </source>
</reference>
<keyword evidence="10 15" id="KW-1133">Transmembrane helix</keyword>
<feature type="region of interest" description="Disordered" evidence="14">
    <location>
        <begin position="260"/>
        <end position="328"/>
    </location>
</feature>
<dbReference type="VEuPathDB" id="FungiDB:AMAG_00014"/>
<evidence type="ECO:0000256" key="15">
    <source>
        <dbReference type="SAM" id="Phobius"/>
    </source>
</evidence>